<keyword evidence="5" id="KW-0238">DNA-binding</keyword>
<feature type="domain" description="Helicase C-terminal" evidence="10">
    <location>
        <begin position="35"/>
        <end position="183"/>
    </location>
</feature>
<dbReference type="GO" id="GO:0005694">
    <property type="term" value="C:chromosome"/>
    <property type="evidence" value="ECO:0007669"/>
    <property type="project" value="TreeGrafter"/>
</dbReference>
<dbReference type="EMBL" id="SUNJ01010284">
    <property type="protein sequence ID" value="TPP59758.1"/>
    <property type="molecule type" value="Genomic_DNA"/>
</dbReference>
<comment type="subcellular location">
    <subcellularLocation>
        <location evidence="8">Nucleus</location>
    </subcellularLocation>
</comment>
<dbReference type="Gene3D" id="1.10.10.10">
    <property type="entry name" value="Winged helix-like DNA-binding domain superfamily/Winged helix DNA-binding domain"/>
    <property type="match status" value="1"/>
</dbReference>
<name>A0A504YP85_FASGI</name>
<keyword evidence="8" id="KW-0539">Nucleus</keyword>
<evidence type="ECO:0000256" key="1">
    <source>
        <dbReference type="ARBA" id="ARBA00005446"/>
    </source>
</evidence>
<protein>
    <recommendedName>
        <fullName evidence="8">ATP-dependent DNA helicase</fullName>
        <ecNumber evidence="8">5.6.2.4</ecNumber>
    </recommendedName>
</protein>
<feature type="region of interest" description="Disordered" evidence="9">
    <location>
        <begin position="347"/>
        <end position="376"/>
    </location>
</feature>
<keyword evidence="3 8" id="KW-0378">Hydrolase</keyword>
<reference evidence="11 12" key="1">
    <citation type="submission" date="2019-04" db="EMBL/GenBank/DDBJ databases">
        <title>Annotation for the trematode Fasciola gigantica.</title>
        <authorList>
            <person name="Choi Y.-J."/>
        </authorList>
    </citation>
    <scope>NUCLEOTIDE SEQUENCE [LARGE SCALE GENOMIC DNA]</scope>
    <source>
        <strain evidence="11">Uganda_cow_1</strain>
    </source>
</reference>
<dbReference type="GO" id="GO:0000724">
    <property type="term" value="P:double-strand break repair via homologous recombination"/>
    <property type="evidence" value="ECO:0007669"/>
    <property type="project" value="TreeGrafter"/>
</dbReference>
<evidence type="ECO:0000256" key="2">
    <source>
        <dbReference type="ARBA" id="ARBA00022723"/>
    </source>
</evidence>
<evidence type="ECO:0000256" key="6">
    <source>
        <dbReference type="ARBA" id="ARBA00023235"/>
    </source>
</evidence>
<keyword evidence="6" id="KW-0413">Isomerase</keyword>
<dbReference type="InterPro" id="IPR004589">
    <property type="entry name" value="DNA_helicase_ATP-dep_RecQ"/>
</dbReference>
<evidence type="ECO:0000313" key="12">
    <source>
        <dbReference type="Proteomes" id="UP000316759"/>
    </source>
</evidence>
<organism evidence="11 12">
    <name type="scientific">Fasciola gigantica</name>
    <name type="common">Giant liver fluke</name>
    <dbReference type="NCBI Taxonomy" id="46835"/>
    <lineage>
        <taxon>Eukaryota</taxon>
        <taxon>Metazoa</taxon>
        <taxon>Spiralia</taxon>
        <taxon>Lophotrochozoa</taxon>
        <taxon>Platyhelminthes</taxon>
        <taxon>Trematoda</taxon>
        <taxon>Digenea</taxon>
        <taxon>Plagiorchiida</taxon>
        <taxon>Echinostomata</taxon>
        <taxon>Echinostomatoidea</taxon>
        <taxon>Fasciolidae</taxon>
        <taxon>Fasciola</taxon>
    </lineage>
</organism>
<dbReference type="GO" id="GO:0043138">
    <property type="term" value="F:3'-5' DNA helicase activity"/>
    <property type="evidence" value="ECO:0007669"/>
    <property type="project" value="UniProtKB-EC"/>
</dbReference>
<comment type="catalytic activity">
    <reaction evidence="7 8">
        <text>Couples ATP hydrolysis with the unwinding of duplex DNA by translocating in the 3'-5' direction.</text>
        <dbReference type="EC" id="5.6.2.4"/>
    </reaction>
</comment>
<comment type="catalytic activity">
    <reaction evidence="8">
        <text>ATP + H2O = ADP + phosphate + H(+)</text>
        <dbReference type="Rhea" id="RHEA:13065"/>
        <dbReference type="ChEBI" id="CHEBI:15377"/>
        <dbReference type="ChEBI" id="CHEBI:15378"/>
        <dbReference type="ChEBI" id="CHEBI:30616"/>
        <dbReference type="ChEBI" id="CHEBI:43474"/>
        <dbReference type="ChEBI" id="CHEBI:456216"/>
    </reaction>
</comment>
<evidence type="ECO:0000256" key="4">
    <source>
        <dbReference type="ARBA" id="ARBA00022806"/>
    </source>
</evidence>
<dbReference type="GO" id="GO:0009378">
    <property type="term" value="F:four-way junction helicase activity"/>
    <property type="evidence" value="ECO:0007669"/>
    <property type="project" value="TreeGrafter"/>
</dbReference>
<dbReference type="InterPro" id="IPR027417">
    <property type="entry name" value="P-loop_NTPase"/>
</dbReference>
<dbReference type="PANTHER" id="PTHR13710">
    <property type="entry name" value="DNA HELICASE RECQ FAMILY MEMBER"/>
    <property type="match status" value="1"/>
</dbReference>
<dbReference type="InterPro" id="IPR001650">
    <property type="entry name" value="Helicase_C-like"/>
</dbReference>
<dbReference type="Proteomes" id="UP000316759">
    <property type="component" value="Unassembled WGS sequence"/>
</dbReference>
<dbReference type="Gene3D" id="3.40.50.300">
    <property type="entry name" value="P-loop containing nucleotide triphosphate hydrolases"/>
    <property type="match status" value="1"/>
</dbReference>
<sequence>MLDLKSDRCLVIRSGYNRPNLYYEVQLATGSVKGSVQEIRDLISSRFPNESGIVYCFSQKDTEDVARGLRELGLKAACYHANMEAVLRSQVHKQWFLEKINIIVATVAFGMGIDKPNVRFVLHYSTSKSLENYYQESGRAGRDAATAACVLIWRFSDLFRLASMVSAERTGLAKLYQMVEYCLDPVTCRRRLIARHLSDGSWSPTDCLKACDNCRRRDQAGLTERVSNLNVTNLIQATSELLINHQNRKQERVTGPKLVDLMVVNTEIRSVVNGVRWSARSRDDRRFFEYFVAWSLVNHWLKMEFHFTPYSTVCYVVPSRVPDQDVIMMPYAEDLEKTLKHRCEDQQDAGKIVTEPKKKKHCPNPVQTVHIDSDSD</sequence>
<dbReference type="AlphaFoldDB" id="A0A504YP85"/>
<dbReference type="GO" id="GO:0005524">
    <property type="term" value="F:ATP binding"/>
    <property type="evidence" value="ECO:0007669"/>
    <property type="project" value="UniProtKB-KW"/>
</dbReference>
<evidence type="ECO:0000256" key="8">
    <source>
        <dbReference type="RuleBase" id="RU364117"/>
    </source>
</evidence>
<dbReference type="InterPro" id="IPR036388">
    <property type="entry name" value="WH-like_DNA-bd_sf"/>
</dbReference>
<dbReference type="SMART" id="SM00490">
    <property type="entry name" value="HELICc"/>
    <property type="match status" value="1"/>
</dbReference>
<keyword evidence="8" id="KW-0547">Nucleotide-binding</keyword>
<keyword evidence="12" id="KW-1185">Reference proteome</keyword>
<dbReference type="PROSITE" id="PS51194">
    <property type="entry name" value="HELICASE_CTER"/>
    <property type="match status" value="1"/>
</dbReference>
<dbReference type="FunFam" id="3.40.50.300:FF:001975">
    <property type="entry name" value="ATP-dependent DNA helicase"/>
    <property type="match status" value="1"/>
</dbReference>
<dbReference type="NCBIfam" id="TIGR00614">
    <property type="entry name" value="recQ_fam"/>
    <property type="match status" value="1"/>
</dbReference>
<dbReference type="SUPFAM" id="SSF52540">
    <property type="entry name" value="P-loop containing nucleoside triphosphate hydrolases"/>
    <property type="match status" value="1"/>
</dbReference>
<comment type="caution">
    <text evidence="11">The sequence shown here is derived from an EMBL/GenBank/DDBJ whole genome shotgun (WGS) entry which is preliminary data.</text>
</comment>
<dbReference type="Pfam" id="PF16124">
    <property type="entry name" value="RecQ_Zn_bind"/>
    <property type="match status" value="1"/>
</dbReference>
<keyword evidence="8" id="KW-0067">ATP-binding</keyword>
<evidence type="ECO:0000256" key="3">
    <source>
        <dbReference type="ARBA" id="ARBA00022801"/>
    </source>
</evidence>
<keyword evidence="2" id="KW-0479">Metal-binding</keyword>
<dbReference type="STRING" id="46835.A0A504YP85"/>
<comment type="similarity">
    <text evidence="1 8">Belongs to the helicase family. RecQ subfamily.</text>
</comment>
<gene>
    <name evidence="11" type="ORF">FGIG_02752</name>
</gene>
<dbReference type="GO" id="GO:0016887">
    <property type="term" value="F:ATP hydrolysis activity"/>
    <property type="evidence" value="ECO:0007669"/>
    <property type="project" value="RHEA"/>
</dbReference>
<evidence type="ECO:0000256" key="7">
    <source>
        <dbReference type="ARBA" id="ARBA00034617"/>
    </source>
</evidence>
<evidence type="ECO:0000256" key="5">
    <source>
        <dbReference type="ARBA" id="ARBA00023125"/>
    </source>
</evidence>
<evidence type="ECO:0000313" key="11">
    <source>
        <dbReference type="EMBL" id="TPP59758.1"/>
    </source>
</evidence>
<evidence type="ECO:0000259" key="10">
    <source>
        <dbReference type="PROSITE" id="PS51194"/>
    </source>
</evidence>
<dbReference type="OrthoDB" id="10261556at2759"/>
<dbReference type="CDD" id="cd18794">
    <property type="entry name" value="SF2_C_RecQ"/>
    <property type="match status" value="1"/>
</dbReference>
<dbReference type="GO" id="GO:0005634">
    <property type="term" value="C:nucleus"/>
    <property type="evidence" value="ECO:0007669"/>
    <property type="project" value="UniProtKB-SubCell"/>
</dbReference>
<dbReference type="GO" id="GO:0003677">
    <property type="term" value="F:DNA binding"/>
    <property type="evidence" value="ECO:0007669"/>
    <property type="project" value="UniProtKB-KW"/>
</dbReference>
<accession>A0A504YP85</accession>
<evidence type="ECO:0000256" key="9">
    <source>
        <dbReference type="SAM" id="MobiDB-lite"/>
    </source>
</evidence>
<dbReference type="GO" id="GO:0046872">
    <property type="term" value="F:metal ion binding"/>
    <property type="evidence" value="ECO:0007669"/>
    <property type="project" value="UniProtKB-KW"/>
</dbReference>
<dbReference type="Pfam" id="PF00271">
    <property type="entry name" value="Helicase_C"/>
    <property type="match status" value="1"/>
</dbReference>
<dbReference type="EC" id="5.6.2.4" evidence="8"/>
<dbReference type="InterPro" id="IPR032284">
    <property type="entry name" value="RecQ_Zn-bd"/>
</dbReference>
<keyword evidence="4 8" id="KW-0347">Helicase</keyword>
<proteinExistence type="inferred from homology"/>
<dbReference type="PANTHER" id="PTHR13710:SF105">
    <property type="entry name" value="ATP-DEPENDENT DNA HELICASE Q1"/>
    <property type="match status" value="1"/>
</dbReference>
<dbReference type="GO" id="GO:0005737">
    <property type="term" value="C:cytoplasm"/>
    <property type="evidence" value="ECO:0007669"/>
    <property type="project" value="TreeGrafter"/>
</dbReference>